<accession>A0A8T9T3L1</accession>
<protein>
    <submittedName>
        <fullName evidence="1">Putative porin</fullName>
    </submittedName>
</protein>
<gene>
    <name evidence="1" type="ORF">MUN82_06255</name>
</gene>
<dbReference type="InterPro" id="IPR025631">
    <property type="entry name" value="Porin_10"/>
</dbReference>
<sequence length="704" mass="80052">MSDLFRFLLASRLLRRWFSLPLNRRSWLVPLLVLVWLLPLVTHAQIVDDSTKVLYGPKTTFIIREADVLRDTITPVMIDTTLTRLPQQRYWLHDSTFQQDLGNLGTATRPLLWQTNTQLGNRLGRNVFDKYAINPATIPYYDTRSPYSYFQFNSGSTGESTFRLSYSRSVKKYFNVGAVYERFTSTRTVGDPTGRQDLVRHTNVLVFMRYQSPNDRYHGLFNVTTSRHRAIEQGGIRRDSDPVAADSLVGNGLLFIQPSTQSTWLQTSAGGATAANEEERNNVHLAHTYRLLGQGLTAFHVLDYSSQRNRFYDNGIVRVGGRPEYPGYPNTFLNLTKTNDIASYHQVENTLGFLGTTTWKGSLVEYRVYARRRDISLRLESLFSTVTGTDSAGRSPQLPLLSTTTPADARKLTPLDVYRGEGKSIAGQVFVGGNAAFNYKQFAIQAEGEYLILNDEYKFRGQAKLGPLTGELLLVRYSPTLTQQLFSGNHFQWEYRPKKGDSTLDNTNVQQFSAYFSQKLGSHQFNASGALINITSLVYYGTDGRPRNAENAQQLVTLTARHRFNYGKVHFDNQGTFTLGGQGTGDDDPIRIPELVSLSRVYYQNEIFRKALFGQIGAEMYYQSSYRAYQYSPSTQQFYLQNSFTIRNYPVINVFLAADVKTVGVFVKVAYLNQGLAGNGYFTTPYYTAQQRRIQFGIRWQFFN</sequence>
<evidence type="ECO:0000313" key="1">
    <source>
        <dbReference type="EMBL" id="UOR06696.1"/>
    </source>
</evidence>
<dbReference type="RefSeq" id="WP_245095857.1">
    <property type="nucleotide sequence ID" value="NZ_CP095053.1"/>
</dbReference>
<dbReference type="AlphaFoldDB" id="A0A8T9T3L1"/>
<name>A0A8T9T3L1_9BACT</name>
<dbReference type="Pfam" id="PF14121">
    <property type="entry name" value="Porin_10"/>
    <property type="match status" value="1"/>
</dbReference>
<dbReference type="KEGG" id="haei:MUN82_06255"/>
<keyword evidence="2" id="KW-1185">Reference proteome</keyword>
<dbReference type="EMBL" id="CP095053">
    <property type="protein sequence ID" value="UOR06696.1"/>
    <property type="molecule type" value="Genomic_DNA"/>
</dbReference>
<evidence type="ECO:0000313" key="2">
    <source>
        <dbReference type="Proteomes" id="UP000829925"/>
    </source>
</evidence>
<organism evidence="1 2">
    <name type="scientific">Hymenobacter aerilatus</name>
    <dbReference type="NCBI Taxonomy" id="2932251"/>
    <lineage>
        <taxon>Bacteria</taxon>
        <taxon>Pseudomonadati</taxon>
        <taxon>Bacteroidota</taxon>
        <taxon>Cytophagia</taxon>
        <taxon>Cytophagales</taxon>
        <taxon>Hymenobacteraceae</taxon>
        <taxon>Hymenobacter</taxon>
    </lineage>
</organism>
<proteinExistence type="predicted"/>
<reference evidence="1 2" key="1">
    <citation type="submission" date="2022-04" db="EMBL/GenBank/DDBJ databases">
        <title>Hymenobacter sp. isolated from the air.</title>
        <authorList>
            <person name="Won M."/>
            <person name="Lee C.-M."/>
            <person name="Woen H.-Y."/>
            <person name="Kwon S.-W."/>
        </authorList>
    </citation>
    <scope>NUCLEOTIDE SEQUENCE [LARGE SCALE GENOMIC DNA]</scope>
    <source>
        <strain evidence="2">5413 J-13</strain>
    </source>
</reference>
<dbReference type="Proteomes" id="UP000829925">
    <property type="component" value="Chromosome"/>
</dbReference>